<dbReference type="InterPro" id="IPR003689">
    <property type="entry name" value="ZIP"/>
</dbReference>
<feature type="transmembrane region" description="Helical" evidence="7">
    <location>
        <begin position="227"/>
        <end position="249"/>
    </location>
</feature>
<sequence length="299" mass="31926">MEETLVLILLVLVMMIGSYCAGMLPLLVSMSEEKLKMVTVFGAGLLVGTALAVIIPEGIRSLFSDHKIDHDSMQQSRPSNDNSIIVEKELSSSVDGHSVIGISLVLGFIFMLLVDQISSNRNENRSPSERNVTATIGLVVHAAADGVALGAAASTSHADVEIIVFLAIMLHKAPAAFGLVTFLMHEGIDRQRIRKHLAVFSLSAPVLALITYFGIGQEGKETLSSVNATGIAMLFSAGTFLYVATVHVLPELTQKSSTHSHLPSSDSTHKGFSGLKNFELIILIVGALAPLLLTMGHHH</sequence>
<name>A0A6M2E0M7_XENCH</name>
<evidence type="ECO:0000256" key="1">
    <source>
        <dbReference type="ARBA" id="ARBA00004127"/>
    </source>
</evidence>
<keyword evidence="5" id="KW-0333">Golgi apparatus</keyword>
<reference evidence="8" key="1">
    <citation type="submission" date="2020-03" db="EMBL/GenBank/DDBJ databases">
        <title>Transcriptomic Profiling of the Digestive Tract of the Rat Flea, Xenopsylla cheopis, Following Blood Feeding and Infection with Yersinia pestis.</title>
        <authorList>
            <person name="Bland D.M."/>
            <person name="Martens C.A."/>
            <person name="Virtaneva K."/>
            <person name="Kanakabandi K."/>
            <person name="Long D."/>
            <person name="Rosenke R."/>
            <person name="Saturday G.A."/>
            <person name="Hoyt F.H."/>
            <person name="Bruno D.P."/>
            <person name="Ribeiro J.M.C."/>
            <person name="Hinnebusch J."/>
        </authorList>
    </citation>
    <scope>NUCLEOTIDE SEQUENCE</scope>
</reference>
<feature type="transmembrane region" description="Helical" evidence="7">
    <location>
        <begin position="162"/>
        <end position="184"/>
    </location>
</feature>
<feature type="transmembrane region" description="Helical" evidence="7">
    <location>
        <begin position="6"/>
        <end position="28"/>
    </location>
</feature>
<dbReference type="PANTHER" id="PTHR16133">
    <property type="entry name" value="SOLUTE CARRIER FAMILY 39 ZINC TRANSPORTER , MEMBER 9-RELATED"/>
    <property type="match status" value="1"/>
</dbReference>
<feature type="transmembrane region" description="Helical" evidence="7">
    <location>
        <begin position="196"/>
        <end position="215"/>
    </location>
</feature>
<keyword evidence="6 7" id="KW-0472">Membrane</keyword>
<dbReference type="InterPro" id="IPR045891">
    <property type="entry name" value="ZIP9"/>
</dbReference>
<feature type="transmembrane region" description="Helical" evidence="7">
    <location>
        <begin position="35"/>
        <end position="55"/>
    </location>
</feature>
<dbReference type="GO" id="GO:0006829">
    <property type="term" value="P:zinc ion transport"/>
    <property type="evidence" value="ECO:0007669"/>
    <property type="project" value="InterPro"/>
</dbReference>
<accession>A0A6M2E0M7</accession>
<comment type="subcellular location">
    <subcellularLocation>
        <location evidence="1">Endomembrane system</location>
        <topology evidence="1">Multi-pass membrane protein</topology>
    </subcellularLocation>
    <subcellularLocation>
        <location evidence="2">Golgi apparatus membrane</location>
    </subcellularLocation>
</comment>
<evidence type="ECO:0000256" key="5">
    <source>
        <dbReference type="ARBA" id="ARBA00023034"/>
    </source>
</evidence>
<evidence type="ECO:0000256" key="7">
    <source>
        <dbReference type="SAM" id="Phobius"/>
    </source>
</evidence>
<dbReference type="AlphaFoldDB" id="A0A6M2E0M7"/>
<keyword evidence="4 7" id="KW-1133">Transmembrane helix</keyword>
<dbReference type="GO" id="GO:0046873">
    <property type="term" value="F:metal ion transmembrane transporter activity"/>
    <property type="evidence" value="ECO:0007669"/>
    <property type="project" value="InterPro"/>
</dbReference>
<feature type="transmembrane region" description="Helical" evidence="7">
    <location>
        <begin position="278"/>
        <end position="296"/>
    </location>
</feature>
<evidence type="ECO:0000256" key="2">
    <source>
        <dbReference type="ARBA" id="ARBA00004394"/>
    </source>
</evidence>
<dbReference type="Pfam" id="PF02535">
    <property type="entry name" value="Zip"/>
    <property type="match status" value="2"/>
</dbReference>
<evidence type="ECO:0000256" key="4">
    <source>
        <dbReference type="ARBA" id="ARBA00022989"/>
    </source>
</evidence>
<evidence type="ECO:0000256" key="3">
    <source>
        <dbReference type="ARBA" id="ARBA00022692"/>
    </source>
</evidence>
<feature type="transmembrane region" description="Helical" evidence="7">
    <location>
        <begin position="96"/>
        <end position="114"/>
    </location>
</feature>
<evidence type="ECO:0000313" key="8">
    <source>
        <dbReference type="EMBL" id="NOV51430.1"/>
    </source>
</evidence>
<organism evidence="8">
    <name type="scientific">Xenopsylla cheopis</name>
    <name type="common">Oriental rat flea</name>
    <name type="synonym">Pulex cheopis</name>
    <dbReference type="NCBI Taxonomy" id="163159"/>
    <lineage>
        <taxon>Eukaryota</taxon>
        <taxon>Metazoa</taxon>
        <taxon>Ecdysozoa</taxon>
        <taxon>Arthropoda</taxon>
        <taxon>Hexapoda</taxon>
        <taxon>Insecta</taxon>
        <taxon>Pterygota</taxon>
        <taxon>Neoptera</taxon>
        <taxon>Endopterygota</taxon>
        <taxon>Siphonaptera</taxon>
        <taxon>Pulicidae</taxon>
        <taxon>Xenopsyllinae</taxon>
        <taxon>Xenopsylla</taxon>
    </lineage>
</organism>
<proteinExistence type="predicted"/>
<evidence type="ECO:0000256" key="6">
    <source>
        <dbReference type="ARBA" id="ARBA00023136"/>
    </source>
</evidence>
<protein>
    <submittedName>
        <fullName evidence="8">Putative zip-like zinc transporter</fullName>
    </submittedName>
</protein>
<dbReference type="GO" id="GO:0000139">
    <property type="term" value="C:Golgi membrane"/>
    <property type="evidence" value="ECO:0007669"/>
    <property type="project" value="UniProtKB-SubCell"/>
</dbReference>
<dbReference type="PANTHER" id="PTHR16133:SF0">
    <property type="entry name" value="ZINC_IRON REGULATED TRANSPORTER-RELATED PROTEIN 102B, ISOFORM E"/>
    <property type="match status" value="1"/>
</dbReference>
<dbReference type="EMBL" id="GIIL01007704">
    <property type="protein sequence ID" value="NOV51430.1"/>
    <property type="molecule type" value="Transcribed_RNA"/>
</dbReference>
<keyword evidence="3 7" id="KW-0812">Transmembrane</keyword>